<feature type="transmembrane region" description="Helical" evidence="15">
    <location>
        <begin position="56"/>
        <end position="73"/>
    </location>
</feature>
<dbReference type="PANTHER" id="PTHR24093:SF369">
    <property type="entry name" value="CALCIUM-TRANSPORTING ATPASE"/>
    <property type="match status" value="1"/>
</dbReference>
<comment type="subcellular location">
    <subcellularLocation>
        <location evidence="1">Endomembrane system</location>
        <topology evidence="1">Multi-pass membrane protein</topology>
    </subcellularLocation>
</comment>
<keyword evidence="9" id="KW-0067">ATP-binding</keyword>
<keyword evidence="14 15" id="KW-0472">Membrane</keyword>
<evidence type="ECO:0000256" key="12">
    <source>
        <dbReference type="ARBA" id="ARBA00022989"/>
    </source>
</evidence>
<accession>A0AA43KF96</accession>
<dbReference type="InterPro" id="IPR023298">
    <property type="entry name" value="ATPase_P-typ_TM_dom_sf"/>
</dbReference>
<dbReference type="GO" id="GO:0005388">
    <property type="term" value="F:P-type calcium transporter activity"/>
    <property type="evidence" value="ECO:0007669"/>
    <property type="project" value="UniProtKB-EC"/>
</dbReference>
<evidence type="ECO:0000256" key="9">
    <source>
        <dbReference type="ARBA" id="ARBA00022840"/>
    </source>
</evidence>
<dbReference type="InterPro" id="IPR004014">
    <property type="entry name" value="ATPase_P-typ_cation-transptr_N"/>
</dbReference>
<evidence type="ECO:0000256" key="5">
    <source>
        <dbReference type="ARBA" id="ARBA00022692"/>
    </source>
</evidence>
<keyword evidence="4" id="KW-0109">Calcium transport</keyword>
<dbReference type="GO" id="GO:0012505">
    <property type="term" value="C:endomembrane system"/>
    <property type="evidence" value="ECO:0007669"/>
    <property type="project" value="UniProtKB-SubCell"/>
</dbReference>
<feature type="transmembrane region" description="Helical" evidence="15">
    <location>
        <begin position="325"/>
        <end position="349"/>
    </location>
</feature>
<evidence type="ECO:0000256" key="6">
    <source>
        <dbReference type="ARBA" id="ARBA00022723"/>
    </source>
</evidence>
<evidence type="ECO:0000256" key="11">
    <source>
        <dbReference type="ARBA" id="ARBA00022967"/>
    </source>
</evidence>
<dbReference type="SUPFAM" id="SSF81660">
    <property type="entry name" value="Metal cation-transporting ATPase, ATP-binding domain N"/>
    <property type="match status" value="1"/>
</dbReference>
<feature type="transmembrane region" description="Helical" evidence="15">
    <location>
        <begin position="922"/>
        <end position="940"/>
    </location>
</feature>
<dbReference type="Pfam" id="PF13246">
    <property type="entry name" value="Cation_ATPase"/>
    <property type="match status" value="1"/>
</dbReference>
<dbReference type="GO" id="GO:0046872">
    <property type="term" value="F:metal ion binding"/>
    <property type="evidence" value="ECO:0007669"/>
    <property type="project" value="UniProtKB-KW"/>
</dbReference>
<feature type="transmembrane region" description="Helical" evidence="15">
    <location>
        <begin position="952"/>
        <end position="975"/>
    </location>
</feature>
<dbReference type="SFLD" id="SFLDS00003">
    <property type="entry name" value="Haloacid_Dehalogenase"/>
    <property type="match status" value="1"/>
</dbReference>
<dbReference type="InterPro" id="IPR018303">
    <property type="entry name" value="ATPase_P-typ_P_site"/>
</dbReference>
<keyword evidence="6" id="KW-0479">Metal-binding</keyword>
<dbReference type="PROSITE" id="PS00154">
    <property type="entry name" value="ATPASE_E1_E2"/>
    <property type="match status" value="1"/>
</dbReference>
<dbReference type="Pfam" id="PF00689">
    <property type="entry name" value="Cation_ATPase_C"/>
    <property type="match status" value="1"/>
</dbReference>
<feature type="transmembrane region" description="Helical" evidence="15">
    <location>
        <begin position="811"/>
        <end position="829"/>
    </location>
</feature>
<dbReference type="NCBIfam" id="TIGR01517">
    <property type="entry name" value="ATPase-IIB_Ca"/>
    <property type="match status" value="1"/>
</dbReference>
<feature type="transmembrane region" description="Helical" evidence="15">
    <location>
        <begin position="281"/>
        <end position="304"/>
    </location>
</feature>
<dbReference type="Proteomes" id="UP001159370">
    <property type="component" value="Unassembled WGS sequence"/>
</dbReference>
<comment type="caution">
    <text evidence="17">The sequence shown here is derived from an EMBL/GenBank/DDBJ whole genome shotgun (WGS) entry which is preliminary data.</text>
</comment>
<evidence type="ECO:0000256" key="14">
    <source>
        <dbReference type="ARBA" id="ARBA00023136"/>
    </source>
</evidence>
<dbReference type="PRINTS" id="PR00119">
    <property type="entry name" value="CATATPASE"/>
</dbReference>
<keyword evidence="13" id="KW-0406">Ion transport</keyword>
<dbReference type="Pfam" id="PF08282">
    <property type="entry name" value="Hydrolase_3"/>
    <property type="match status" value="1"/>
</dbReference>
<dbReference type="SFLD" id="SFLDG00002">
    <property type="entry name" value="C1.7:_P-type_atpase_like"/>
    <property type="match status" value="1"/>
</dbReference>
<dbReference type="PRINTS" id="PR00120">
    <property type="entry name" value="HATPASE"/>
</dbReference>
<proteinExistence type="predicted"/>
<gene>
    <name evidence="17" type="ORF">NWP23_08775</name>
</gene>
<feature type="domain" description="Cation-transporting P-type ATPase N-terminal" evidence="16">
    <location>
        <begin position="2"/>
        <end position="72"/>
    </location>
</feature>
<keyword evidence="7" id="KW-0547">Nucleotide-binding</keyword>
<feature type="transmembrane region" description="Helical" evidence="15">
    <location>
        <begin position="857"/>
        <end position="875"/>
    </location>
</feature>
<dbReference type="GO" id="GO:0005524">
    <property type="term" value="F:ATP binding"/>
    <property type="evidence" value="ECO:0007669"/>
    <property type="project" value="UniProtKB-KW"/>
</dbReference>
<feature type="transmembrane region" description="Helical" evidence="15">
    <location>
        <begin position="369"/>
        <end position="397"/>
    </location>
</feature>
<dbReference type="InterPro" id="IPR008250">
    <property type="entry name" value="ATPase_P-typ_transduc_dom_A_sf"/>
</dbReference>
<dbReference type="Gene3D" id="2.70.150.10">
    <property type="entry name" value="Calcium-transporting ATPase, cytoplasmic transduction domain A"/>
    <property type="match status" value="1"/>
</dbReference>
<evidence type="ECO:0000256" key="4">
    <source>
        <dbReference type="ARBA" id="ARBA00022568"/>
    </source>
</evidence>
<sequence length="984" mass="108405">MDRTASDHLNKVELPYQGLTLAEINFNRQTYGVNVITPPERDPLWRLFLAKFEDPVIRILMIAAALAISVGIFEGEYTEGLGIVIAILLSTTLAFINEYKANQEFDILNQVYDEVAIKVIRDGNFSTVPRKELVVGDIIYLEQGEEVPADAEVLEQISLEIDQSKITGEAEPVRKVTQAETKNQIIEEGTYPAYKIYRSTIVEQGNGYFQVTAVGDNTEIGKLATVVASVDNEQNTPLNHQLEKLSKLIGVVGLGFAVVTFVSLLVRGFVTGELSLSYQQWYVVGLLITSVLVVLSPIWLPVVYDGLELAGSKFELPKWLENNNLIDWLKTFGIGLVIFSVGLTLGYALGLIPGSVNRWIPGNVAKALLHYFMVAVTIIVVAVPEGLAMSVTLSLAYSMRKMAAANNLVRRMHACETIGSATVICSDKTGTLTQNQMRVYEVNFPSLNSELVTPPENTQALIAEAMAANCTANLERKPLEAPRVIGNATEGALLLWLDDQEVDYIAYNRKFQIKSRMPFCGQKKYMGTMGTSSVTGEDVLYVKGAPEVILNRCKQILTQEGIKKLDHPEKITDAIREYQKRGMRALGFAYCNASQYSLDTNWDDMAQGMIWLGFVAILDPLRPEVSDAIQACLYAHINVKVVTGDSSDTAKEIGRQIGLWEKDDDCNNGYLHLTGQQFAELSDHQASLAVQELKILSRARPLDKLRLVKLLQDSGQVVAVTGDGTNDAAALKQAQVGLAMGSGTAIAKEASDIILLDDSFRSIVNAIVWGRSLYQNIQRFIVFQLTINVVALGIALLGPFIGVALPLTVTQMLWVNLIMDTFAALALATEPPNGMVMKQAPRHPEAFIVNTAMAKNILATGLGFLIFSIGFLYHIREDGNITAYELSVFFAVFVMLQFWNLFNARCLGLSQSAFTGWFKNKAFVAIAITIFVGQILIIQFGGSIFRTIPLSFMDWVGVVGGTSIVLVIGELWRLINSRLYQLSR</sequence>
<dbReference type="SMART" id="SM00831">
    <property type="entry name" value="Cation_ATPase_N"/>
    <property type="match status" value="1"/>
</dbReference>
<dbReference type="RefSeq" id="WP_280692893.1">
    <property type="nucleotide sequence ID" value="NZ_JANQDL010000062.1"/>
</dbReference>
<dbReference type="NCBIfam" id="TIGR01494">
    <property type="entry name" value="ATPase_P-type"/>
    <property type="match status" value="2"/>
</dbReference>
<feature type="transmembrane region" description="Helical" evidence="15">
    <location>
        <begin position="79"/>
        <end position="96"/>
    </location>
</feature>
<dbReference type="InterPro" id="IPR023214">
    <property type="entry name" value="HAD_sf"/>
</dbReference>
<dbReference type="SUPFAM" id="SSF81665">
    <property type="entry name" value="Calcium ATPase, transmembrane domain M"/>
    <property type="match status" value="2"/>
</dbReference>
<dbReference type="InterPro" id="IPR044492">
    <property type="entry name" value="P_typ_ATPase_HD_dom"/>
</dbReference>
<protein>
    <recommendedName>
        <fullName evidence="2">P-type Ca(2+) transporter</fullName>
        <ecNumber evidence="2">7.2.2.10</ecNumber>
    </recommendedName>
</protein>
<dbReference type="Gene3D" id="3.40.50.1000">
    <property type="entry name" value="HAD superfamily/HAD-like"/>
    <property type="match status" value="1"/>
</dbReference>
<evidence type="ECO:0000256" key="10">
    <source>
        <dbReference type="ARBA" id="ARBA00022842"/>
    </source>
</evidence>
<keyword evidence="8" id="KW-0106">Calcium</keyword>
<keyword evidence="3" id="KW-0813">Transport</keyword>
<dbReference type="SFLD" id="SFLDF00027">
    <property type="entry name" value="p-type_atpase"/>
    <property type="match status" value="1"/>
</dbReference>
<dbReference type="InterPro" id="IPR001757">
    <property type="entry name" value="P_typ_ATPase"/>
</dbReference>
<evidence type="ECO:0000313" key="18">
    <source>
        <dbReference type="Proteomes" id="UP001159370"/>
    </source>
</evidence>
<evidence type="ECO:0000256" key="13">
    <source>
        <dbReference type="ARBA" id="ARBA00023065"/>
    </source>
</evidence>
<dbReference type="InterPro" id="IPR023299">
    <property type="entry name" value="ATPase_P-typ_cyto_dom_N"/>
</dbReference>
<reference evidence="17 18" key="1">
    <citation type="journal article" date="2023" name="J. Phycol.">
        <title>Chrysosporum ovalisporum is synonymous with the true-branching cyanobacterium Umezakia natans (Nostocales/Aphanizomenonaceae).</title>
        <authorList>
            <person name="McGregor G.B."/>
            <person name="Sendall B.C."/>
            <person name="Niiyama Y."/>
            <person name="Tuji A."/>
            <person name="Willis A."/>
        </authorList>
    </citation>
    <scope>NUCLEOTIDE SEQUENCE [LARGE SCALE GENOMIC DNA]</scope>
    <source>
        <strain evidence="17 18">FSS-62</strain>
    </source>
</reference>
<dbReference type="InterPro" id="IPR006068">
    <property type="entry name" value="ATPase_P-typ_cation-transptr_C"/>
</dbReference>
<keyword evidence="11" id="KW-1278">Translocase</keyword>
<organism evidence="17 18">
    <name type="scientific">Umezakia ovalisporum FSS-62</name>
    <dbReference type="NCBI Taxonomy" id="2971776"/>
    <lineage>
        <taxon>Bacteria</taxon>
        <taxon>Bacillati</taxon>
        <taxon>Cyanobacteriota</taxon>
        <taxon>Cyanophyceae</taxon>
        <taxon>Nostocales</taxon>
        <taxon>Nodulariaceae</taxon>
        <taxon>Umezakia</taxon>
    </lineage>
</organism>
<dbReference type="InterPro" id="IPR006408">
    <property type="entry name" value="P-type_ATPase_IIB"/>
</dbReference>
<evidence type="ECO:0000256" key="15">
    <source>
        <dbReference type="SAM" id="Phobius"/>
    </source>
</evidence>
<feature type="transmembrane region" description="Helical" evidence="15">
    <location>
        <begin position="780"/>
        <end position="805"/>
    </location>
</feature>
<dbReference type="Pfam" id="PF00122">
    <property type="entry name" value="E1-E2_ATPase"/>
    <property type="match status" value="1"/>
</dbReference>
<dbReference type="InterPro" id="IPR059000">
    <property type="entry name" value="ATPase_P-type_domA"/>
</dbReference>
<dbReference type="GO" id="GO:0016887">
    <property type="term" value="F:ATP hydrolysis activity"/>
    <property type="evidence" value="ECO:0007669"/>
    <property type="project" value="InterPro"/>
</dbReference>
<evidence type="ECO:0000256" key="2">
    <source>
        <dbReference type="ARBA" id="ARBA00012790"/>
    </source>
</evidence>
<dbReference type="FunFam" id="3.40.50.1000:FF:000001">
    <property type="entry name" value="Phospholipid-transporting ATPase IC"/>
    <property type="match status" value="1"/>
</dbReference>
<dbReference type="AlphaFoldDB" id="A0AA43KF96"/>
<dbReference type="Pfam" id="PF00690">
    <property type="entry name" value="Cation_ATPase_N"/>
    <property type="match status" value="1"/>
</dbReference>
<keyword evidence="10" id="KW-0460">Magnesium</keyword>
<dbReference type="GO" id="GO:0005886">
    <property type="term" value="C:plasma membrane"/>
    <property type="evidence" value="ECO:0007669"/>
    <property type="project" value="TreeGrafter"/>
</dbReference>
<feature type="transmembrane region" description="Helical" evidence="15">
    <location>
        <begin position="881"/>
        <end position="902"/>
    </location>
</feature>
<evidence type="ECO:0000313" key="17">
    <source>
        <dbReference type="EMBL" id="MDH6063855.1"/>
    </source>
</evidence>
<dbReference type="Gene3D" id="1.20.1110.10">
    <property type="entry name" value="Calcium-transporting ATPase, transmembrane domain"/>
    <property type="match status" value="2"/>
</dbReference>
<dbReference type="SUPFAM" id="SSF56784">
    <property type="entry name" value="HAD-like"/>
    <property type="match status" value="1"/>
</dbReference>
<dbReference type="Gene3D" id="3.40.1110.10">
    <property type="entry name" value="Calcium-transporting ATPase, cytoplasmic domain N"/>
    <property type="match status" value="1"/>
</dbReference>
<dbReference type="EC" id="7.2.2.10" evidence="2"/>
<evidence type="ECO:0000256" key="1">
    <source>
        <dbReference type="ARBA" id="ARBA00004127"/>
    </source>
</evidence>
<evidence type="ECO:0000256" key="8">
    <source>
        <dbReference type="ARBA" id="ARBA00022837"/>
    </source>
</evidence>
<dbReference type="SUPFAM" id="SSF81653">
    <property type="entry name" value="Calcium ATPase, transduction domain A"/>
    <property type="match status" value="1"/>
</dbReference>
<feature type="transmembrane region" description="Helical" evidence="15">
    <location>
        <begin position="248"/>
        <end position="269"/>
    </location>
</feature>
<evidence type="ECO:0000256" key="7">
    <source>
        <dbReference type="ARBA" id="ARBA00022741"/>
    </source>
</evidence>
<keyword evidence="12 15" id="KW-1133">Transmembrane helix</keyword>
<keyword evidence="5 15" id="KW-0812">Transmembrane</keyword>
<dbReference type="InterPro" id="IPR036412">
    <property type="entry name" value="HAD-like_sf"/>
</dbReference>
<evidence type="ECO:0000256" key="3">
    <source>
        <dbReference type="ARBA" id="ARBA00022448"/>
    </source>
</evidence>
<dbReference type="EMBL" id="JANQDL010000062">
    <property type="protein sequence ID" value="MDH6063855.1"/>
    <property type="molecule type" value="Genomic_DNA"/>
</dbReference>
<dbReference type="PANTHER" id="PTHR24093">
    <property type="entry name" value="CATION TRANSPORTING ATPASE"/>
    <property type="match status" value="1"/>
</dbReference>
<evidence type="ECO:0000259" key="16">
    <source>
        <dbReference type="SMART" id="SM00831"/>
    </source>
</evidence>
<name>A0AA43KF96_9CYAN</name>